<protein>
    <submittedName>
        <fullName evidence="2">Uncharacterized protein</fullName>
    </submittedName>
</protein>
<feature type="region of interest" description="Disordered" evidence="1">
    <location>
        <begin position="1"/>
        <end position="23"/>
    </location>
</feature>
<comment type="caution">
    <text evidence="2">The sequence shown here is derived from an EMBL/GenBank/DDBJ whole genome shotgun (WGS) entry which is preliminary data.</text>
</comment>
<accession>A0A507B0H2</accession>
<dbReference type="STRING" id="1093900.A0A507B0H2"/>
<proteinExistence type="predicted"/>
<dbReference type="EMBL" id="SKBQ01000034">
    <property type="protein sequence ID" value="TPX13393.1"/>
    <property type="molecule type" value="Genomic_DNA"/>
</dbReference>
<evidence type="ECO:0000256" key="1">
    <source>
        <dbReference type="SAM" id="MobiDB-lite"/>
    </source>
</evidence>
<sequence>MGKYQSKSELPGESGTRSVQSPGNLAVSIPKLDTDCLLQAPDESSIKRSWMQLSNLIDSHVQTFYDAGVSLQNDRESIRKDLRRYRIVEEARELDELAELLYAPVYRKLGLRVCITRVMLSSIDFFGHPRGTSLDRDVVILLNRFRQLRPNPSPEHEAALAHWRMITAFFLAPSSKDLRDDEYPCVNLLVQFLSLFRLIPDDDERAAWTASLVTIAHKSIDVGEKIFAHPSTWKFEWHPEASALPPLEIFMEETSKSRKDTGVPHYDAGPPPIVLFPALIELPIGVGDTETPLNVVQIADLGPGMALFESRVRSLSSLLALENSESCTQARAASVGATSDLRYEGGGAYAYPLRNDRPTIRNASPGLREPEDFIKPIRRTSTMDSVSKHRSSSSRSFGSHYTSSRKKRDSRHTAP</sequence>
<name>A0A507B0H2_9PEZI</name>
<gene>
    <name evidence="2" type="ORF">E0L32_006123</name>
</gene>
<keyword evidence="3" id="KW-1185">Reference proteome</keyword>
<evidence type="ECO:0000313" key="2">
    <source>
        <dbReference type="EMBL" id="TPX13393.1"/>
    </source>
</evidence>
<feature type="compositionally biased region" description="Basic residues" evidence="1">
    <location>
        <begin position="403"/>
        <end position="415"/>
    </location>
</feature>
<dbReference type="RefSeq" id="XP_030995104.1">
    <property type="nucleotide sequence ID" value="XM_031140721.1"/>
</dbReference>
<reference evidence="2 3" key="1">
    <citation type="submission" date="2019-06" db="EMBL/GenBank/DDBJ databases">
        <title>Draft genome sequence of the filamentous fungus Phialemoniopsis curvata isolated from diesel fuel.</title>
        <authorList>
            <person name="Varaljay V.A."/>
            <person name="Lyon W.J."/>
            <person name="Crouch A.L."/>
            <person name="Drake C.E."/>
            <person name="Hollomon J.M."/>
            <person name="Nadeau L.J."/>
            <person name="Nunn H.S."/>
            <person name="Stevenson B.S."/>
            <person name="Bojanowski C.L."/>
            <person name="Crookes-Goodson W.J."/>
        </authorList>
    </citation>
    <scope>NUCLEOTIDE SEQUENCE [LARGE SCALE GENOMIC DNA]</scope>
    <source>
        <strain evidence="2 3">D216</strain>
    </source>
</reference>
<organism evidence="2 3">
    <name type="scientific">Thyridium curvatum</name>
    <dbReference type="NCBI Taxonomy" id="1093900"/>
    <lineage>
        <taxon>Eukaryota</taxon>
        <taxon>Fungi</taxon>
        <taxon>Dikarya</taxon>
        <taxon>Ascomycota</taxon>
        <taxon>Pezizomycotina</taxon>
        <taxon>Sordariomycetes</taxon>
        <taxon>Sordariomycetidae</taxon>
        <taxon>Thyridiales</taxon>
        <taxon>Thyridiaceae</taxon>
        <taxon>Thyridium</taxon>
    </lineage>
</organism>
<dbReference type="Proteomes" id="UP000319257">
    <property type="component" value="Unassembled WGS sequence"/>
</dbReference>
<dbReference type="GeneID" id="41973570"/>
<feature type="compositionally biased region" description="Low complexity" evidence="1">
    <location>
        <begin position="393"/>
        <end position="402"/>
    </location>
</feature>
<dbReference type="AlphaFoldDB" id="A0A507B0H2"/>
<feature type="region of interest" description="Disordered" evidence="1">
    <location>
        <begin position="352"/>
        <end position="415"/>
    </location>
</feature>
<evidence type="ECO:0000313" key="3">
    <source>
        <dbReference type="Proteomes" id="UP000319257"/>
    </source>
</evidence>
<dbReference type="OrthoDB" id="5421765at2759"/>
<dbReference type="InParanoid" id="A0A507B0H2"/>